<dbReference type="GO" id="GO:0016791">
    <property type="term" value="F:phosphatase activity"/>
    <property type="evidence" value="ECO:0007669"/>
    <property type="project" value="UniProtKB-ARBA"/>
</dbReference>
<dbReference type="PROSITE" id="PS50056">
    <property type="entry name" value="TYR_PHOSPHATASE_2"/>
    <property type="match status" value="1"/>
</dbReference>
<protein>
    <submittedName>
        <fullName evidence="4">Protein phosphatase</fullName>
    </submittedName>
</protein>
<gene>
    <name evidence="4" type="ORF">K3718_02995</name>
    <name evidence="3" type="ORF">PHA8399_00998</name>
</gene>
<dbReference type="PROSITE" id="PS00383">
    <property type="entry name" value="TYR_PHOSPHATASE_1"/>
    <property type="match status" value="1"/>
</dbReference>
<reference evidence="4" key="2">
    <citation type="submission" date="2021-08" db="EMBL/GenBank/DDBJ databases">
        <authorList>
            <person name="Nwanade C."/>
            <person name="Wang M."/>
            <person name="Masoudi A."/>
            <person name="Yu Z."/>
            <person name="Liu J."/>
        </authorList>
    </citation>
    <scope>NUCLEOTIDE SEQUENCE</scope>
    <source>
        <strain evidence="4">S166</strain>
    </source>
</reference>
<sequence>MRSEETSEPAAPDTAAPVGLTIHALSAGGGILALCRLPGAEGDYRGDLIQIYQWKPGLVFSMTTEAEHVAAGAPRLGVDIQSMACRWVHLPVPDFQVPPPAVAAKWPAASQSARQALAGGGRVLVHCRGGCGRSGMAVLRLMIECGEDPALALTRLRAVRPCAVETEAQLDWACAGQVAG</sequence>
<dbReference type="SUPFAM" id="SSF52799">
    <property type="entry name" value="(Phosphotyrosine protein) phosphatases II"/>
    <property type="match status" value="1"/>
</dbReference>
<dbReference type="InterPro" id="IPR000387">
    <property type="entry name" value="Tyr_Pase_dom"/>
</dbReference>
<evidence type="ECO:0000313" key="6">
    <source>
        <dbReference type="Proteomes" id="UP001058514"/>
    </source>
</evidence>
<evidence type="ECO:0000259" key="2">
    <source>
        <dbReference type="PROSITE" id="PS50056"/>
    </source>
</evidence>
<dbReference type="Proteomes" id="UP001058514">
    <property type="component" value="Chromosome"/>
</dbReference>
<dbReference type="Pfam" id="PF22784">
    <property type="entry name" value="PTP-SAK"/>
    <property type="match status" value="1"/>
</dbReference>
<evidence type="ECO:0000313" key="3">
    <source>
        <dbReference type="EMBL" id="CUH98882.1"/>
    </source>
</evidence>
<keyword evidence="1" id="KW-0378">Hydrolase</keyword>
<accession>A0A0N7M479</accession>
<feature type="domain" description="Tyrosine specific protein phosphatases" evidence="2">
    <location>
        <begin position="104"/>
        <end position="171"/>
    </location>
</feature>
<proteinExistence type="predicted"/>
<evidence type="ECO:0000313" key="5">
    <source>
        <dbReference type="Proteomes" id="UP000051326"/>
    </source>
</evidence>
<dbReference type="InterPro" id="IPR029021">
    <property type="entry name" value="Prot-tyrosine_phosphatase-like"/>
</dbReference>
<dbReference type="Proteomes" id="UP000051326">
    <property type="component" value="Unassembled WGS sequence"/>
</dbReference>
<evidence type="ECO:0000256" key="1">
    <source>
        <dbReference type="ARBA" id="ARBA00022801"/>
    </source>
</evidence>
<dbReference type="STRING" id="1396826.PHA8399_00998"/>
<dbReference type="EMBL" id="CP081051">
    <property type="protein sequence ID" value="UWQ42075.1"/>
    <property type="molecule type" value="Genomic_DNA"/>
</dbReference>
<dbReference type="InterPro" id="IPR057023">
    <property type="entry name" value="PTP-SAK"/>
</dbReference>
<dbReference type="EMBL" id="CYSR01000010">
    <property type="protein sequence ID" value="CUH98882.1"/>
    <property type="molecule type" value="Genomic_DNA"/>
</dbReference>
<organism evidence="3 5">
    <name type="scientific">Leisingera aquaemixtae</name>
    <dbReference type="NCBI Taxonomy" id="1396826"/>
    <lineage>
        <taxon>Bacteria</taxon>
        <taxon>Pseudomonadati</taxon>
        <taxon>Pseudomonadota</taxon>
        <taxon>Alphaproteobacteria</taxon>
        <taxon>Rhodobacterales</taxon>
        <taxon>Roseobacteraceae</taxon>
        <taxon>Leisingera</taxon>
    </lineage>
</organism>
<dbReference type="AlphaFoldDB" id="A0A0N7M479"/>
<evidence type="ECO:0000313" key="4">
    <source>
        <dbReference type="EMBL" id="UWQ42075.1"/>
    </source>
</evidence>
<name>A0A0N7M479_9RHOB</name>
<dbReference type="InterPro" id="IPR016130">
    <property type="entry name" value="Tyr_Pase_AS"/>
</dbReference>
<reference evidence="3 5" key="1">
    <citation type="submission" date="2015-09" db="EMBL/GenBank/DDBJ databases">
        <authorList>
            <consortium name="Swine Surveillance"/>
        </authorList>
    </citation>
    <scope>NUCLEOTIDE SEQUENCE [LARGE SCALE GENOMIC DNA]</scope>
    <source>
        <strain evidence="3 5">CECT 8399</strain>
    </source>
</reference>
<dbReference type="RefSeq" id="WP_058285072.1">
    <property type="nucleotide sequence ID" value="NZ_CP041159.1"/>
</dbReference>
<keyword evidence="6" id="KW-1185">Reference proteome</keyword>
<dbReference type="Gene3D" id="3.90.190.10">
    <property type="entry name" value="Protein tyrosine phosphatase superfamily"/>
    <property type="match status" value="1"/>
</dbReference>